<dbReference type="AlphaFoldDB" id="A0A1H6DYU9"/>
<keyword evidence="5" id="KW-0874">Quinone</keyword>
<dbReference type="GO" id="GO:0005886">
    <property type="term" value="C:plasma membrane"/>
    <property type="evidence" value="ECO:0007669"/>
    <property type="project" value="UniProtKB-SubCell"/>
</dbReference>
<dbReference type="EMBL" id="FOME01000007">
    <property type="protein sequence ID" value="SFD87309.1"/>
    <property type="molecule type" value="Genomic_DNA"/>
</dbReference>
<organism evidence="8 11">
    <name type="scientific">Saccharopolyspora kobensis</name>
    <dbReference type="NCBI Taxonomy" id="146035"/>
    <lineage>
        <taxon>Bacteria</taxon>
        <taxon>Bacillati</taxon>
        <taxon>Actinomycetota</taxon>
        <taxon>Actinomycetes</taxon>
        <taxon>Pseudonocardiales</taxon>
        <taxon>Pseudonocardiaceae</taxon>
        <taxon>Saccharopolyspora</taxon>
    </lineage>
</organism>
<reference evidence="8" key="2">
    <citation type="submission" date="2016-10" db="EMBL/GenBank/DDBJ databases">
        <authorList>
            <person name="de Groot N.N."/>
        </authorList>
    </citation>
    <scope>NUCLEOTIDE SEQUENCE [LARGE SCALE GENOMIC DNA]</scope>
    <source>
        <strain evidence="8">ATCC 20501</strain>
    </source>
</reference>
<dbReference type="GO" id="GO:0016655">
    <property type="term" value="F:oxidoreductase activity, acting on NAD(P)H, quinone or similar compound as acceptor"/>
    <property type="evidence" value="ECO:0007669"/>
    <property type="project" value="UniProtKB-UniRule"/>
</dbReference>
<dbReference type="EMBL" id="FNVB01000008">
    <property type="protein sequence ID" value="SEG89815.1"/>
    <property type="molecule type" value="Genomic_DNA"/>
</dbReference>
<evidence type="ECO:0000313" key="11">
    <source>
        <dbReference type="Proteomes" id="UP000236729"/>
    </source>
</evidence>
<dbReference type="NCBIfam" id="NF004743">
    <property type="entry name" value="PRK06076.1-4"/>
    <property type="match status" value="1"/>
</dbReference>
<feature type="transmembrane region" description="Helical" evidence="5">
    <location>
        <begin position="288"/>
        <end position="309"/>
    </location>
</feature>
<evidence type="ECO:0000256" key="4">
    <source>
        <dbReference type="ARBA" id="ARBA00023136"/>
    </source>
</evidence>
<accession>A0A1H6DYU9</accession>
<feature type="transmembrane region" description="Helical" evidence="5">
    <location>
        <begin position="321"/>
        <end position="345"/>
    </location>
</feature>
<dbReference type="Proteomes" id="UP000199690">
    <property type="component" value="Unassembled WGS sequence"/>
</dbReference>
<keyword evidence="5" id="KW-0830">Ubiquinone</keyword>
<dbReference type="InterPro" id="IPR018086">
    <property type="entry name" value="NADH_UbQ_OxRdtase_su1_CS"/>
</dbReference>
<evidence type="ECO:0000256" key="1">
    <source>
        <dbReference type="ARBA" id="ARBA00004141"/>
    </source>
</evidence>
<gene>
    <name evidence="5" type="primary">nuoH</name>
    <name evidence="8" type="ORF">SAMN02982929_05077</name>
    <name evidence="9" type="ORF">SAMN05216506_10750</name>
</gene>
<keyword evidence="2 5" id="KW-0812">Transmembrane</keyword>
<feature type="transmembrane region" description="Helical" evidence="5">
    <location>
        <begin position="357"/>
        <end position="375"/>
    </location>
</feature>
<keyword evidence="4 5" id="KW-0472">Membrane</keyword>
<dbReference type="HAMAP" id="MF_01350">
    <property type="entry name" value="NDH1_NuoH"/>
    <property type="match status" value="1"/>
</dbReference>
<evidence type="ECO:0000256" key="7">
    <source>
        <dbReference type="SAM" id="MobiDB-lite"/>
    </source>
</evidence>
<evidence type="ECO:0000313" key="8">
    <source>
        <dbReference type="EMBL" id="SEG89815.1"/>
    </source>
</evidence>
<dbReference type="Proteomes" id="UP000236729">
    <property type="component" value="Unassembled WGS sequence"/>
</dbReference>
<feature type="region of interest" description="Disordered" evidence="7">
    <location>
        <begin position="384"/>
        <end position="432"/>
    </location>
</feature>
<dbReference type="PANTHER" id="PTHR11432">
    <property type="entry name" value="NADH DEHYDROGENASE SUBUNIT 1"/>
    <property type="match status" value="1"/>
</dbReference>
<keyword evidence="10" id="KW-1185">Reference proteome</keyword>
<comment type="similarity">
    <text evidence="5 6">Belongs to the complex I subunit 1 family.</text>
</comment>
<evidence type="ECO:0000256" key="5">
    <source>
        <dbReference type="HAMAP-Rule" id="MF_01350"/>
    </source>
</evidence>
<comment type="subunit">
    <text evidence="5">NDH-1 is composed of 14 different subunits. Subunits NuoA, H, J, K, L, M, N constitute the membrane sector of the complex.</text>
</comment>
<feature type="transmembrane region" description="Helical" evidence="5">
    <location>
        <begin position="169"/>
        <end position="191"/>
    </location>
</feature>
<dbReference type="EC" id="7.1.1.-" evidence="5"/>
<keyword evidence="5 6" id="KW-0520">NAD</keyword>
<feature type="transmembrane region" description="Helical" evidence="5">
    <location>
        <begin position="245"/>
        <end position="268"/>
    </location>
</feature>
<dbReference type="SMR" id="A0A1H6DYU9"/>
<keyword evidence="3 5" id="KW-1133">Transmembrane helix</keyword>
<evidence type="ECO:0000256" key="2">
    <source>
        <dbReference type="ARBA" id="ARBA00022692"/>
    </source>
</evidence>
<protein>
    <recommendedName>
        <fullName evidence="5">NADH-quinone oxidoreductase subunit H</fullName>
        <ecNumber evidence="5">7.1.1.-</ecNumber>
    </recommendedName>
    <alternativeName>
        <fullName evidence="5">NADH dehydrogenase I subunit H</fullName>
    </alternativeName>
    <alternativeName>
        <fullName evidence="5">NDH-1 subunit H</fullName>
    </alternativeName>
</protein>
<comment type="catalytic activity">
    <reaction evidence="5">
        <text>a quinone + NADH + 5 H(+)(in) = a quinol + NAD(+) + 4 H(+)(out)</text>
        <dbReference type="Rhea" id="RHEA:57888"/>
        <dbReference type="ChEBI" id="CHEBI:15378"/>
        <dbReference type="ChEBI" id="CHEBI:24646"/>
        <dbReference type="ChEBI" id="CHEBI:57540"/>
        <dbReference type="ChEBI" id="CHEBI:57945"/>
        <dbReference type="ChEBI" id="CHEBI:132124"/>
    </reaction>
</comment>
<dbReference type="InterPro" id="IPR001694">
    <property type="entry name" value="NADH_UbQ_OxRdtase_su1/FPO"/>
</dbReference>
<keyword evidence="5" id="KW-1278">Translocase</keyword>
<comment type="function">
    <text evidence="5">NDH-1 shuttles electrons from NADH, via FMN and iron-sulfur (Fe-S) centers, to quinones in the respiratory chain. The immediate electron acceptor for the enzyme in this species is believed to be ubiquinone. Couples the redox reaction to proton translocation (for every two electrons transferred, four hydrogen ions are translocated across the cytoplasmic membrane), and thus conserves the redox energy in a proton gradient. This subunit may bind ubiquinone.</text>
</comment>
<evidence type="ECO:0000256" key="6">
    <source>
        <dbReference type="RuleBase" id="RU000471"/>
    </source>
</evidence>
<feature type="transmembrane region" description="Helical" evidence="5">
    <location>
        <begin position="125"/>
        <end position="148"/>
    </location>
</feature>
<proteinExistence type="inferred from homology"/>
<dbReference type="GO" id="GO:0003954">
    <property type="term" value="F:NADH dehydrogenase activity"/>
    <property type="evidence" value="ECO:0007669"/>
    <property type="project" value="TreeGrafter"/>
</dbReference>
<feature type="transmembrane region" description="Helical" evidence="5">
    <location>
        <begin position="12"/>
        <end position="36"/>
    </location>
</feature>
<sequence length="432" mass="46756">MTTTAELLADDPIWLILLKVVVIFAFLVVMTLLTIWAERRVIGRMQNRPGPNRAGPFGILQSLADGLKLAFKEDIRPVLADKWVYFLAPVISATPALVAFSVIPIGPEVTIFGERTALQLVDLPVGLLVVLACASVGVYGIVLAGWASGSPYPLLGSLRSAAQVISYEIAMGLSFVAVIMYAGTMSTAGIVEAQANGWFFLLLPFSFVVYVIAMVGETNRAPFDLPEAESELVGGFHTEYSSLKFALFFLAEYINMVTVSALATTLFLGGWHAPWPLSLIGDGVLNTGWWPALWFLGKTLAFLFFFIWLRGTLPRLRYDQFMNLGWKILVPASLVWIIAVVVIRAVRNDDAVTTQQFLIGGGVVIAVLLVATFLIPDRRPAKDTDEVPLAGSGYPIPPLDLQVPQAPPRPVRTGAAGEVGRADGEEAPDGNV</sequence>
<accession>A0A1I1VX25</accession>
<evidence type="ECO:0000256" key="3">
    <source>
        <dbReference type="ARBA" id="ARBA00022989"/>
    </source>
</evidence>
<dbReference type="GO" id="GO:0009060">
    <property type="term" value="P:aerobic respiration"/>
    <property type="evidence" value="ECO:0007669"/>
    <property type="project" value="TreeGrafter"/>
</dbReference>
<evidence type="ECO:0000313" key="9">
    <source>
        <dbReference type="EMBL" id="SFD87309.1"/>
    </source>
</evidence>
<dbReference type="PANTHER" id="PTHR11432:SF3">
    <property type="entry name" value="NADH-UBIQUINONE OXIDOREDUCTASE CHAIN 1"/>
    <property type="match status" value="1"/>
</dbReference>
<dbReference type="PROSITE" id="PS00668">
    <property type="entry name" value="COMPLEX1_ND1_2"/>
    <property type="match status" value="1"/>
</dbReference>
<name>A0A1H6DYU9_9PSEU</name>
<dbReference type="GO" id="GO:0048038">
    <property type="term" value="F:quinone binding"/>
    <property type="evidence" value="ECO:0007669"/>
    <property type="project" value="UniProtKB-KW"/>
</dbReference>
<evidence type="ECO:0000313" key="10">
    <source>
        <dbReference type="Proteomes" id="UP000199690"/>
    </source>
</evidence>
<dbReference type="PROSITE" id="PS00667">
    <property type="entry name" value="COMPLEX1_ND1_1"/>
    <property type="match status" value="1"/>
</dbReference>
<dbReference type="RefSeq" id="WP_093353957.1">
    <property type="nucleotide sequence ID" value="NZ_FNVB01000008.1"/>
</dbReference>
<reference evidence="10 11" key="1">
    <citation type="submission" date="2016-10" db="EMBL/GenBank/DDBJ databases">
        <authorList>
            <person name="Varghese N."/>
            <person name="Submissions S."/>
        </authorList>
    </citation>
    <scope>NUCLEOTIDE SEQUENCE [LARGE SCALE GENOMIC DNA]</scope>
    <source>
        <strain evidence="11">ATCC 20501</strain>
        <strain evidence="9 10">CGMCC 4.3529</strain>
    </source>
</reference>
<feature type="transmembrane region" description="Helical" evidence="5">
    <location>
        <begin position="197"/>
        <end position="216"/>
    </location>
</feature>
<comment type="subcellular location">
    <subcellularLocation>
        <location evidence="5 6">Cell membrane</location>
        <topology evidence="5 6">Multi-pass membrane protein</topology>
    </subcellularLocation>
    <subcellularLocation>
        <location evidence="1">Membrane</location>
        <topology evidence="1">Multi-pass membrane protein</topology>
    </subcellularLocation>
</comment>
<dbReference type="Pfam" id="PF00146">
    <property type="entry name" value="NADHdh"/>
    <property type="match status" value="1"/>
</dbReference>
<keyword evidence="5" id="KW-1003">Cell membrane</keyword>
<feature type="transmembrane region" description="Helical" evidence="5">
    <location>
        <begin position="83"/>
        <end position="105"/>
    </location>
</feature>
<dbReference type="NCBIfam" id="NF004741">
    <property type="entry name" value="PRK06076.1-2"/>
    <property type="match status" value="1"/>
</dbReference>